<accession>A0ACC0V2T4</accession>
<protein>
    <submittedName>
        <fullName evidence="1">Uncharacterized protein</fullName>
    </submittedName>
</protein>
<proteinExistence type="predicted"/>
<comment type="caution">
    <text evidence="1">The sequence shown here is derived from an EMBL/GenBank/DDBJ whole genome shotgun (WGS) entry which is preliminary data.</text>
</comment>
<keyword evidence="2" id="KW-1185">Reference proteome</keyword>
<sequence length="1011" mass="113554">MTVITNNQAPVPESYDGYGNGPSKRAVDANGNPNVGLPWHGAGLPHVEDIASAPTDIDANQSIKRLLDQSQTLMGQADMFRELGRIDFALREYIKSYTIAFQTVPNHDEYTSLPNDRPELYKRHRALKAQLDTHFNTYMQIKEQIRADNLRTGVKPTRVHHVRTQASAHTRSGSTASVNNPAPGAARQSLDQYVGADARPKPPVQPKPQSLHGKALQNGHVKSSSVSSAGDSLTARFKNLGGPTTSPGQDPRIRTHPIAAPKPAGPREMPSAAKPALGLDTSSPFPARPAAIYVPTRPNMTAEAAQLPSSATRTHPSRSGSYASHPGTPNGTVKPPSNDYFTPPSRSNTGLSNGRVSLSENRNEIQSGKTISPSELKTLMNKYSILIIDTRARSEFDEGHIMSTSIICVEPDILSRGDIGAADIADSLILSPSHEQEIFNKRNEYDLIVYYNQMSKSLQSPPSSLEEQVIVSLHRALTLLNDPPLKHNPKLLKGGLDAWIDFLGPACLQATVASDADRPKLLPPGPRSRRRSSYVPIELPQQDIEGFQEDINRDYYRTQDDFVKRYPAVPVKQESMVLSSPQQVPQRTFTRPPGPTESIPKPLQAPEPAKARASHTYHGSHDGSHDGGSNMRATGAGTIPGAIGTKMTWRTGLDNPHNWCYANSVIQSLLVSNFGSELAEATQWKRRYIVPRKQGEKTAPPQLMIQMLSNLFYWMENKSFKVMKADTLLRYARHVREQQKRRERTPDFALFGDTNQQDAHEFQEWLWSELDNETNTRRNVNEPTGEALWPKVTQRHELQGAADRFFTEYMKYHDSIYDMYRTFVTVTESRCPSCSKQNWAWEASHHLFVPSDRDATLAQCLDQAANVQSDFTCDHCKTLNKKVNIRYRYQRLPRMLCIQFSRFDARPGPNGYSYYKLAHRIEWDLDNFDMSPWLIDGPNKEDARYECIAVIQHTGQSMHSGHYTAHTRKGTNWWLCNDHKVSRLSPGEVRKEIFDQNDKSVPYLVWFQKKV</sequence>
<evidence type="ECO:0000313" key="1">
    <source>
        <dbReference type="EMBL" id="KAI9900682.1"/>
    </source>
</evidence>
<evidence type="ECO:0000313" key="2">
    <source>
        <dbReference type="Proteomes" id="UP001163324"/>
    </source>
</evidence>
<gene>
    <name evidence="1" type="ORF">N3K66_004944</name>
</gene>
<reference evidence="1" key="1">
    <citation type="submission" date="2022-10" db="EMBL/GenBank/DDBJ databases">
        <title>Complete Genome of Trichothecium roseum strain YXFP-22015, a Plant Pathogen Isolated from Citrus.</title>
        <authorList>
            <person name="Wang Y."/>
            <person name="Zhu L."/>
        </authorList>
    </citation>
    <scope>NUCLEOTIDE SEQUENCE</scope>
    <source>
        <strain evidence="1">YXFP-22015</strain>
    </source>
</reference>
<name>A0ACC0V2T4_9HYPO</name>
<dbReference type="EMBL" id="CM047943">
    <property type="protein sequence ID" value="KAI9900682.1"/>
    <property type="molecule type" value="Genomic_DNA"/>
</dbReference>
<dbReference type="Proteomes" id="UP001163324">
    <property type="component" value="Chromosome 4"/>
</dbReference>
<organism evidence="1 2">
    <name type="scientific">Trichothecium roseum</name>
    <dbReference type="NCBI Taxonomy" id="47278"/>
    <lineage>
        <taxon>Eukaryota</taxon>
        <taxon>Fungi</taxon>
        <taxon>Dikarya</taxon>
        <taxon>Ascomycota</taxon>
        <taxon>Pezizomycotina</taxon>
        <taxon>Sordariomycetes</taxon>
        <taxon>Hypocreomycetidae</taxon>
        <taxon>Hypocreales</taxon>
        <taxon>Hypocreales incertae sedis</taxon>
        <taxon>Trichothecium</taxon>
    </lineage>
</organism>